<feature type="compositionally biased region" description="Polar residues" evidence="1">
    <location>
        <begin position="10"/>
        <end position="21"/>
    </location>
</feature>
<sequence>MSEIPDPLTGPSTEQVNPSTDNPREFMDKFYESNIYLKAKQDFFIDKTLPDDVTDKEKQEAFEQSEDAKFAMVDFARKALTFKYNPDLFPAPSAHALSTYIESVKDMMKMSRSGVSSTEIESLDSLRSIYHNTAAQTLVEDKVVRSIKLGRSLARLVLVDKGLDTFENATKKDIDQIKRKFGAV</sequence>
<dbReference type="EMBL" id="MFDO01000016">
    <property type="protein sequence ID" value="OGE65571.1"/>
    <property type="molecule type" value="Genomic_DNA"/>
</dbReference>
<gene>
    <name evidence="2" type="ORF">A3B49_02035</name>
</gene>
<reference evidence="2 3" key="1">
    <citation type="journal article" date="2016" name="Nat. Commun.">
        <title>Thousands of microbial genomes shed light on interconnected biogeochemical processes in an aquifer system.</title>
        <authorList>
            <person name="Anantharaman K."/>
            <person name="Brown C.T."/>
            <person name="Hug L.A."/>
            <person name="Sharon I."/>
            <person name="Castelle C.J."/>
            <person name="Probst A.J."/>
            <person name="Thomas B.C."/>
            <person name="Singh A."/>
            <person name="Wilkins M.J."/>
            <person name="Karaoz U."/>
            <person name="Brodie E.L."/>
            <person name="Williams K.H."/>
            <person name="Hubbard S.S."/>
            <person name="Banfield J.F."/>
        </authorList>
    </citation>
    <scope>NUCLEOTIDE SEQUENCE [LARGE SCALE GENOMIC DNA]</scope>
</reference>
<accession>A0A1F5MJM8</accession>
<organism evidence="2 3">
    <name type="scientific">Candidatus Daviesbacteria bacterium RIFCSPLOWO2_01_FULL_40_24</name>
    <dbReference type="NCBI Taxonomy" id="1797787"/>
    <lineage>
        <taxon>Bacteria</taxon>
        <taxon>Candidatus Daviesiibacteriota</taxon>
    </lineage>
</organism>
<dbReference type="AlphaFoldDB" id="A0A1F5MJM8"/>
<dbReference type="Proteomes" id="UP000178017">
    <property type="component" value="Unassembled WGS sequence"/>
</dbReference>
<evidence type="ECO:0000313" key="3">
    <source>
        <dbReference type="Proteomes" id="UP000178017"/>
    </source>
</evidence>
<proteinExistence type="predicted"/>
<comment type="caution">
    <text evidence="2">The sequence shown here is derived from an EMBL/GenBank/DDBJ whole genome shotgun (WGS) entry which is preliminary data.</text>
</comment>
<evidence type="ECO:0000256" key="1">
    <source>
        <dbReference type="SAM" id="MobiDB-lite"/>
    </source>
</evidence>
<protein>
    <submittedName>
        <fullName evidence="2">Uncharacterized protein</fullName>
    </submittedName>
</protein>
<evidence type="ECO:0000313" key="2">
    <source>
        <dbReference type="EMBL" id="OGE65571.1"/>
    </source>
</evidence>
<name>A0A1F5MJM8_9BACT</name>
<feature type="region of interest" description="Disordered" evidence="1">
    <location>
        <begin position="1"/>
        <end position="24"/>
    </location>
</feature>